<dbReference type="Pfam" id="PF00425">
    <property type="entry name" value="Chorismate_bind"/>
    <property type="match status" value="1"/>
</dbReference>
<comment type="catalytic activity">
    <reaction evidence="1">
        <text>chorismate = isochorismate</text>
        <dbReference type="Rhea" id="RHEA:18985"/>
        <dbReference type="ChEBI" id="CHEBI:29748"/>
        <dbReference type="ChEBI" id="CHEBI:29780"/>
        <dbReference type="EC" id="5.4.4.2"/>
    </reaction>
</comment>
<evidence type="ECO:0000313" key="9">
    <source>
        <dbReference type="Proteomes" id="UP000316852"/>
    </source>
</evidence>
<feature type="region of interest" description="Disordered" evidence="6">
    <location>
        <begin position="1"/>
        <end position="96"/>
    </location>
</feature>
<keyword evidence="4 8" id="KW-0413">Isomerase</keyword>
<dbReference type="GO" id="GO:0008909">
    <property type="term" value="F:isochorismate synthase activity"/>
    <property type="evidence" value="ECO:0007669"/>
    <property type="project" value="UniProtKB-EC"/>
</dbReference>
<accession>A0A538T8V5</accession>
<dbReference type="EMBL" id="VBOW01000017">
    <property type="protein sequence ID" value="TMQ60072.1"/>
    <property type="molecule type" value="Genomic_DNA"/>
</dbReference>
<comment type="similarity">
    <text evidence="2">Belongs to the isochorismate synthase family.</text>
</comment>
<evidence type="ECO:0000256" key="5">
    <source>
        <dbReference type="ARBA" id="ARBA00041564"/>
    </source>
</evidence>
<dbReference type="PANTHER" id="PTHR42839:SF2">
    <property type="entry name" value="ISOCHORISMATE SYNTHASE ENTC"/>
    <property type="match status" value="1"/>
</dbReference>
<dbReference type="Gene3D" id="3.60.120.10">
    <property type="entry name" value="Anthranilate synthase"/>
    <property type="match status" value="1"/>
</dbReference>
<evidence type="ECO:0000313" key="8">
    <source>
        <dbReference type="EMBL" id="TMQ60072.1"/>
    </source>
</evidence>
<dbReference type="InterPro" id="IPR004561">
    <property type="entry name" value="IsoChor_synthase"/>
</dbReference>
<evidence type="ECO:0000256" key="4">
    <source>
        <dbReference type="ARBA" id="ARBA00023235"/>
    </source>
</evidence>
<organism evidence="8 9">
    <name type="scientific">Eiseniibacteriota bacterium</name>
    <dbReference type="NCBI Taxonomy" id="2212470"/>
    <lineage>
        <taxon>Bacteria</taxon>
        <taxon>Candidatus Eiseniibacteriota</taxon>
    </lineage>
</organism>
<evidence type="ECO:0000256" key="2">
    <source>
        <dbReference type="ARBA" id="ARBA00005297"/>
    </source>
</evidence>
<dbReference type="PANTHER" id="PTHR42839">
    <property type="entry name" value="ISOCHORISMATE SYNTHASE ENTC"/>
    <property type="match status" value="1"/>
</dbReference>
<dbReference type="EC" id="5.4.4.2" evidence="3"/>
<comment type="caution">
    <text evidence="8">The sequence shown here is derived from an EMBL/GenBank/DDBJ whole genome shotgun (WGS) entry which is preliminary data.</text>
</comment>
<dbReference type="InterPro" id="IPR005801">
    <property type="entry name" value="ADC_synthase"/>
</dbReference>
<feature type="compositionally biased region" description="Basic and acidic residues" evidence="6">
    <location>
        <begin position="20"/>
        <end position="65"/>
    </location>
</feature>
<dbReference type="Proteomes" id="UP000316852">
    <property type="component" value="Unassembled WGS sequence"/>
</dbReference>
<protein>
    <recommendedName>
        <fullName evidence="3">isochorismate synthase</fullName>
        <ecNumber evidence="3">5.4.4.2</ecNumber>
    </recommendedName>
    <alternativeName>
        <fullName evidence="5">Isochorismate mutase</fullName>
    </alternativeName>
</protein>
<feature type="domain" description="Chorismate-utilising enzyme C-terminal" evidence="7">
    <location>
        <begin position="350"/>
        <end position="601"/>
    </location>
</feature>
<dbReference type="SUPFAM" id="SSF56322">
    <property type="entry name" value="ADC synthase"/>
    <property type="match status" value="1"/>
</dbReference>
<dbReference type="AlphaFoldDB" id="A0A538T8V5"/>
<gene>
    <name evidence="8" type="ORF">E6K76_02850</name>
</gene>
<name>A0A538T8V5_UNCEI</name>
<dbReference type="InterPro" id="IPR015890">
    <property type="entry name" value="Chorismate_C"/>
</dbReference>
<proteinExistence type="inferred from homology"/>
<sequence length="612" mass="66061">MGVVVPRGRRGASRGSGRAIAREPAHSEEDDHGRDPELERESEGGRKPQAEPDHGQSNQEQRREVSQPPEAPDEPGAKRTAPAAHERGDGRDVIGLKRVAQTENQTEGHMGGRSGNHAREDTIAARDCLASSSCRVSARSLYWPTVAAPDTSPFAAARSDARLQDTQGAARAIAAEPGSISGESARVSGRSPWDCLRSLREEAARRPVFLWEAPEGEAIAGVGALSGIEAADARVARAGVDADGARFTEIAAKIGRLLRAASHRGPAPQGFPGAIAIGGFSFAEQGARPGWPGFPDAAFFIPARVFWGNQTEETVETRWTSGTGGEGGWSGAANFARLEPPSAPAWDRGRWIEAVRRTLTRIREGACSKAVLARWVELELDPATDAIEIMESLRAAYPTCYRFLISDGNGNAFLGASPERLARLAHGEISTEAVAGTQRCEPGEDEHALMRALAKSEKDRSEHKIVLRHLLETLRPLCDSLHAPEEPEVMRLPHLLHLRTPVRGRAREGAHVLDLVARLHPTPAIAGWPRTEAKAWIDRVEPCGRGWYAGPMGWLNGRGEGDFTVGIRSLALRGRRARLFAGAGIVEGSDPELEWNETELKMKGILDAVARD</sequence>
<evidence type="ECO:0000256" key="1">
    <source>
        <dbReference type="ARBA" id="ARBA00000799"/>
    </source>
</evidence>
<evidence type="ECO:0000259" key="7">
    <source>
        <dbReference type="Pfam" id="PF00425"/>
    </source>
</evidence>
<dbReference type="NCBIfam" id="TIGR00543">
    <property type="entry name" value="isochor_syn"/>
    <property type="match status" value="1"/>
</dbReference>
<reference evidence="8 9" key="1">
    <citation type="journal article" date="2019" name="Nat. Microbiol.">
        <title>Mediterranean grassland soil C-N compound turnover is dependent on rainfall and depth, and is mediated by genomically divergent microorganisms.</title>
        <authorList>
            <person name="Diamond S."/>
            <person name="Andeer P.F."/>
            <person name="Li Z."/>
            <person name="Crits-Christoph A."/>
            <person name="Burstein D."/>
            <person name="Anantharaman K."/>
            <person name="Lane K.R."/>
            <person name="Thomas B.C."/>
            <person name="Pan C."/>
            <person name="Northen T.R."/>
            <person name="Banfield J.F."/>
        </authorList>
    </citation>
    <scope>NUCLEOTIDE SEQUENCE [LARGE SCALE GENOMIC DNA]</scope>
    <source>
        <strain evidence="8">WS_6</strain>
    </source>
</reference>
<evidence type="ECO:0000256" key="3">
    <source>
        <dbReference type="ARBA" id="ARBA00012824"/>
    </source>
</evidence>
<feature type="compositionally biased region" description="Basic and acidic residues" evidence="6">
    <location>
        <begin position="84"/>
        <end position="95"/>
    </location>
</feature>
<evidence type="ECO:0000256" key="6">
    <source>
        <dbReference type="SAM" id="MobiDB-lite"/>
    </source>
</evidence>